<organism evidence="3 4">
    <name type="scientific">Paraglomus occultum</name>
    <dbReference type="NCBI Taxonomy" id="144539"/>
    <lineage>
        <taxon>Eukaryota</taxon>
        <taxon>Fungi</taxon>
        <taxon>Fungi incertae sedis</taxon>
        <taxon>Mucoromycota</taxon>
        <taxon>Glomeromycotina</taxon>
        <taxon>Glomeromycetes</taxon>
        <taxon>Paraglomerales</taxon>
        <taxon>Paraglomeraceae</taxon>
        <taxon>Paraglomus</taxon>
    </lineage>
</organism>
<dbReference type="AlphaFoldDB" id="A0A9N8WCU6"/>
<evidence type="ECO:0000313" key="3">
    <source>
        <dbReference type="EMBL" id="CAG8484838.1"/>
    </source>
</evidence>
<evidence type="ECO:0000256" key="1">
    <source>
        <dbReference type="SAM" id="Phobius"/>
    </source>
</evidence>
<comment type="caution">
    <text evidence="3">The sequence shown here is derived from an EMBL/GenBank/DDBJ whole genome shotgun (WGS) entry which is preliminary data.</text>
</comment>
<gene>
    <name evidence="3" type="ORF">POCULU_LOCUS1745</name>
</gene>
<dbReference type="GO" id="GO:0005758">
    <property type="term" value="C:mitochondrial intermembrane space"/>
    <property type="evidence" value="ECO:0007669"/>
    <property type="project" value="InterPro"/>
</dbReference>
<keyword evidence="4" id="KW-1185">Reference proteome</keyword>
<feature type="transmembrane region" description="Helical" evidence="1">
    <location>
        <begin position="83"/>
        <end position="100"/>
    </location>
</feature>
<evidence type="ECO:0000313" key="4">
    <source>
        <dbReference type="Proteomes" id="UP000789572"/>
    </source>
</evidence>
<keyword evidence="1" id="KW-1133">Transmembrane helix</keyword>
<feature type="transmembrane region" description="Helical" evidence="1">
    <location>
        <begin position="48"/>
        <end position="71"/>
    </location>
</feature>
<keyword evidence="1" id="KW-0812">Transmembrane</keyword>
<dbReference type="OrthoDB" id="10056816at2759"/>
<feature type="domain" description="PRELI/MSF1" evidence="2">
    <location>
        <begin position="146"/>
        <end position="332"/>
    </location>
</feature>
<dbReference type="PANTHER" id="PTHR11158">
    <property type="entry name" value="MSF1/PX19 RELATED"/>
    <property type="match status" value="1"/>
</dbReference>
<evidence type="ECO:0000259" key="2">
    <source>
        <dbReference type="PROSITE" id="PS50904"/>
    </source>
</evidence>
<dbReference type="EMBL" id="CAJVPJ010000141">
    <property type="protein sequence ID" value="CAG8484838.1"/>
    <property type="molecule type" value="Genomic_DNA"/>
</dbReference>
<proteinExistence type="predicted"/>
<dbReference type="InterPro" id="IPR006797">
    <property type="entry name" value="PRELI/MSF1_dom"/>
</dbReference>
<dbReference type="Pfam" id="PF04707">
    <property type="entry name" value="PRELI"/>
    <property type="match status" value="1"/>
</dbReference>
<feature type="transmembrane region" description="Helical" evidence="1">
    <location>
        <begin position="166"/>
        <end position="186"/>
    </location>
</feature>
<dbReference type="Proteomes" id="UP000789572">
    <property type="component" value="Unassembled WGS sequence"/>
</dbReference>
<accession>A0A9N8WCU6</accession>
<reference evidence="3" key="1">
    <citation type="submission" date="2021-06" db="EMBL/GenBank/DDBJ databases">
        <authorList>
            <person name="Kallberg Y."/>
            <person name="Tangrot J."/>
            <person name="Rosling A."/>
        </authorList>
    </citation>
    <scope>NUCLEOTIDE SEQUENCE</scope>
    <source>
        <strain evidence="3">IA702</strain>
    </source>
</reference>
<sequence>MVECCCCCIPIRLGTIILAAIALAASIANMSLILTHHDTYVGVDHGLRILFAALYGLMALISFFGIVGSVLSNRRAVRLFSNTLWFIVIVNLVLNVATLVEMFQHKQELIDACVGNVTSAVGNELNNITGPADNTFIGNSVNSTTTDITNSVQDKSRSACEKIVKIKLWATVIGYALLTMVMFYFAGVTHRFARQLEHEFRHHRLKSHTGYRGGARQSSSRTSVAMSSLVKNPIALVLEESEINPHTQTMTTLTRNITHARMMQVEEWQTFRVDPNDSGKTQVKSEARIISKLGWGLTEKIERFGVRKFADNTKKSRMGMSHVLEMIRENKFGGGFMPGAR</sequence>
<keyword evidence="1" id="KW-0472">Membrane</keyword>
<dbReference type="InterPro" id="IPR037365">
    <property type="entry name" value="Slowmo/Ups"/>
</dbReference>
<dbReference type="PROSITE" id="PS50904">
    <property type="entry name" value="PRELI_MSF1"/>
    <property type="match status" value="1"/>
</dbReference>
<name>A0A9N8WCU6_9GLOM</name>
<protein>
    <submittedName>
        <fullName evidence="3">11327_t:CDS:1</fullName>
    </submittedName>
</protein>